<dbReference type="Proteomes" id="UP000262379">
    <property type="component" value="Unassembled WGS sequence"/>
</dbReference>
<reference evidence="10" key="1">
    <citation type="submission" date="2018-08" db="EMBL/GenBank/DDBJ databases">
        <authorList>
            <person name="Im W.T."/>
        </authorList>
    </citation>
    <scope>NUCLEOTIDE SEQUENCE [LARGE SCALE GENOMIC DNA]</scope>
    <source>
        <strain evidence="10">LA-28</strain>
    </source>
</reference>
<dbReference type="GO" id="GO:0016020">
    <property type="term" value="C:membrane"/>
    <property type="evidence" value="ECO:0007669"/>
    <property type="project" value="UniProtKB-SubCell"/>
</dbReference>
<dbReference type="PANTHER" id="PTHR43867:SF2">
    <property type="entry name" value="CELLULOSE SYNTHASE CATALYTIC SUBUNIT A [UDP-FORMING]"/>
    <property type="match status" value="1"/>
</dbReference>
<feature type="transmembrane region" description="Helical" evidence="7">
    <location>
        <begin position="521"/>
        <end position="541"/>
    </location>
</feature>
<accession>A0A371XD23</accession>
<dbReference type="PANTHER" id="PTHR43867">
    <property type="entry name" value="CELLULOSE SYNTHASE CATALYTIC SUBUNIT A [UDP-FORMING]"/>
    <property type="match status" value="1"/>
</dbReference>
<keyword evidence="6 7" id="KW-0472">Membrane</keyword>
<dbReference type="AlphaFoldDB" id="A0A371XD23"/>
<dbReference type="SUPFAM" id="SSF53448">
    <property type="entry name" value="Nucleotide-diphospho-sugar transferases"/>
    <property type="match status" value="1"/>
</dbReference>
<feature type="transmembrane region" description="Helical" evidence="7">
    <location>
        <begin position="483"/>
        <end position="509"/>
    </location>
</feature>
<comment type="caution">
    <text evidence="9">The sequence shown here is derived from an EMBL/GenBank/DDBJ whole genome shotgun (WGS) entry which is preliminary data.</text>
</comment>
<evidence type="ECO:0000313" key="10">
    <source>
        <dbReference type="Proteomes" id="UP000262379"/>
    </source>
</evidence>
<evidence type="ECO:0000259" key="8">
    <source>
        <dbReference type="Pfam" id="PF13632"/>
    </source>
</evidence>
<dbReference type="InterPro" id="IPR050321">
    <property type="entry name" value="Glycosyltr_2/OpgH_subfam"/>
</dbReference>
<dbReference type="InterPro" id="IPR029044">
    <property type="entry name" value="Nucleotide-diphossugar_trans"/>
</dbReference>
<keyword evidence="4 7" id="KW-0812">Transmembrane</keyword>
<protein>
    <submittedName>
        <fullName evidence="9">Glycosyl transferase</fullName>
    </submittedName>
</protein>
<dbReference type="Pfam" id="PF13632">
    <property type="entry name" value="Glyco_trans_2_3"/>
    <property type="match status" value="1"/>
</dbReference>
<gene>
    <name evidence="9" type="ORF">DY251_13250</name>
</gene>
<proteinExistence type="predicted"/>
<dbReference type="InterPro" id="IPR001173">
    <property type="entry name" value="Glyco_trans_2-like"/>
</dbReference>
<feature type="transmembrane region" description="Helical" evidence="7">
    <location>
        <begin position="164"/>
        <end position="182"/>
    </location>
</feature>
<keyword evidence="5 7" id="KW-1133">Transmembrane helix</keyword>
<evidence type="ECO:0000313" key="9">
    <source>
        <dbReference type="EMBL" id="RFC67125.1"/>
    </source>
</evidence>
<evidence type="ECO:0000256" key="6">
    <source>
        <dbReference type="ARBA" id="ARBA00023136"/>
    </source>
</evidence>
<feature type="transmembrane region" description="Helical" evidence="7">
    <location>
        <begin position="553"/>
        <end position="572"/>
    </location>
</feature>
<evidence type="ECO:0000256" key="7">
    <source>
        <dbReference type="SAM" id="Phobius"/>
    </source>
</evidence>
<organism evidence="9 10">
    <name type="scientific">Mesorhizobium denitrificans</name>
    <dbReference type="NCBI Taxonomy" id="2294114"/>
    <lineage>
        <taxon>Bacteria</taxon>
        <taxon>Pseudomonadati</taxon>
        <taxon>Pseudomonadota</taxon>
        <taxon>Alphaproteobacteria</taxon>
        <taxon>Hyphomicrobiales</taxon>
        <taxon>Phyllobacteriaceae</taxon>
        <taxon>Mesorhizobium</taxon>
    </lineage>
</organism>
<feature type="domain" description="Glycosyltransferase 2-like" evidence="8">
    <location>
        <begin position="313"/>
        <end position="509"/>
    </location>
</feature>
<dbReference type="GO" id="GO:0016757">
    <property type="term" value="F:glycosyltransferase activity"/>
    <property type="evidence" value="ECO:0007669"/>
    <property type="project" value="UniProtKB-KW"/>
</dbReference>
<evidence type="ECO:0000256" key="5">
    <source>
        <dbReference type="ARBA" id="ARBA00022989"/>
    </source>
</evidence>
<evidence type="ECO:0000256" key="3">
    <source>
        <dbReference type="ARBA" id="ARBA00022679"/>
    </source>
</evidence>
<comment type="subcellular location">
    <subcellularLocation>
        <location evidence="1">Membrane</location>
        <topology evidence="1">Multi-pass membrane protein</topology>
    </subcellularLocation>
</comment>
<evidence type="ECO:0000256" key="4">
    <source>
        <dbReference type="ARBA" id="ARBA00022692"/>
    </source>
</evidence>
<evidence type="ECO:0000256" key="1">
    <source>
        <dbReference type="ARBA" id="ARBA00004141"/>
    </source>
</evidence>
<feature type="transmembrane region" description="Helical" evidence="7">
    <location>
        <begin position="188"/>
        <end position="207"/>
    </location>
</feature>
<keyword evidence="2" id="KW-0328">Glycosyltransferase</keyword>
<keyword evidence="10" id="KW-1185">Reference proteome</keyword>
<dbReference type="EMBL" id="QURN01000009">
    <property type="protein sequence ID" value="RFC67125.1"/>
    <property type="molecule type" value="Genomic_DNA"/>
</dbReference>
<dbReference type="Gene3D" id="3.90.550.10">
    <property type="entry name" value="Spore Coat Polysaccharide Biosynthesis Protein SpsA, Chain A"/>
    <property type="match status" value="1"/>
</dbReference>
<dbReference type="RefSeq" id="WP_116624376.1">
    <property type="nucleotide sequence ID" value="NZ_QURN01000009.1"/>
</dbReference>
<sequence>MPPLELPALVKRAAITGAANANPPDSIDANASPFDAEEKAARLLAAQLGLQFLPSLNGTQISGREEDCLELLRREGPQVWACIDGASSTPSAVVVPNSRAAHALQPTRASAHPLKSRIRVATARTVRKALQERAAKALTYFATNGLFDLMPGYSARIRINSTQGVMVGSAFVVLAQLLWFHFQIALLTLHVLATVFFVGCTILRFAAALQPAPRIAKIPPPLRPEPVYTVLVALWREANMAPQLLEALSGLDWPKDRLEIKLICEADDPETIAAIESYRLAAAVEIIAVPACDPRTKPKALRYAMPMIRGEFVVLYDAEDIPHPKQLREAFGVFDRSPLTLGCLQAPLEIVNGQKNWLTRCFAFEYAALFRGLVPWLASRRLVFPLGGTSNHFRRAVLEAVGGWDPHNVTEDADLGIRLARMGYSAGTLTHPTYETAPDVLSDWFPQRARWNKGWLQTWLVHMRSPAQLIRDLGVGSFLITQFVLFGMVFSAIIHPLMVLAIPYFLYVVVFGMPLTSLDRWLVGVDLLSIIGGYAGFLFLGISRMRGAERADIWSIVAATPAYWLLISLASWKALRDLCLRPFHWDKTSHKPFTFTP</sequence>
<keyword evidence="3 9" id="KW-0808">Transferase</keyword>
<name>A0A371XD23_9HYPH</name>
<evidence type="ECO:0000256" key="2">
    <source>
        <dbReference type="ARBA" id="ARBA00022676"/>
    </source>
</evidence>